<comment type="caution">
    <text evidence="1">The sequence shown here is derived from an EMBL/GenBank/DDBJ whole genome shotgun (WGS) entry which is preliminary data.</text>
</comment>
<organism evidence="1 2">
    <name type="scientific">Dipteronia dyeriana</name>
    <dbReference type="NCBI Taxonomy" id="168575"/>
    <lineage>
        <taxon>Eukaryota</taxon>
        <taxon>Viridiplantae</taxon>
        <taxon>Streptophyta</taxon>
        <taxon>Embryophyta</taxon>
        <taxon>Tracheophyta</taxon>
        <taxon>Spermatophyta</taxon>
        <taxon>Magnoliopsida</taxon>
        <taxon>eudicotyledons</taxon>
        <taxon>Gunneridae</taxon>
        <taxon>Pentapetalae</taxon>
        <taxon>rosids</taxon>
        <taxon>malvids</taxon>
        <taxon>Sapindales</taxon>
        <taxon>Sapindaceae</taxon>
        <taxon>Hippocastanoideae</taxon>
        <taxon>Acereae</taxon>
        <taxon>Dipteronia</taxon>
    </lineage>
</organism>
<name>A0AAD9X6R7_9ROSI</name>
<keyword evidence="2" id="KW-1185">Reference proteome</keyword>
<evidence type="ECO:0000313" key="1">
    <source>
        <dbReference type="EMBL" id="KAK2653762.1"/>
    </source>
</evidence>
<protein>
    <submittedName>
        <fullName evidence="1">Uncharacterized protein</fullName>
    </submittedName>
</protein>
<evidence type="ECO:0000313" key="2">
    <source>
        <dbReference type="Proteomes" id="UP001280121"/>
    </source>
</evidence>
<dbReference type="EMBL" id="JANJYI010000004">
    <property type="protein sequence ID" value="KAK2653762.1"/>
    <property type="molecule type" value="Genomic_DNA"/>
</dbReference>
<reference evidence="1" key="1">
    <citation type="journal article" date="2023" name="Plant J.">
        <title>Genome sequences and population genomics provide insights into the demographic history, inbreeding, and mutation load of two 'living fossil' tree species of Dipteronia.</title>
        <authorList>
            <person name="Feng Y."/>
            <person name="Comes H.P."/>
            <person name="Chen J."/>
            <person name="Zhu S."/>
            <person name="Lu R."/>
            <person name="Zhang X."/>
            <person name="Li P."/>
            <person name="Qiu J."/>
            <person name="Olsen K.M."/>
            <person name="Qiu Y."/>
        </authorList>
    </citation>
    <scope>NUCLEOTIDE SEQUENCE</scope>
    <source>
        <strain evidence="1">KIB01</strain>
    </source>
</reference>
<sequence>MGGQMRLNGDGPNDASFGFGVGTVGDSTFGTCLAPGNESSSAGFNHGNYQIPTSFYGVNEQGRTSSSTLPSMAQRQFCLGNDEQNDFMFDPIMNDNNVDYVFDNIADPQQFRQFVDMMNEATDHQFPYHQQQGDNDYLTSELSDMICFWLKMLV</sequence>
<accession>A0AAD9X6R7</accession>
<gene>
    <name evidence="1" type="ORF">Ddye_013618</name>
</gene>
<dbReference type="Proteomes" id="UP001280121">
    <property type="component" value="Unassembled WGS sequence"/>
</dbReference>
<proteinExistence type="predicted"/>
<dbReference type="AlphaFoldDB" id="A0AAD9X6R7"/>